<comment type="caution">
    <text evidence="1">The sequence shown here is derived from an EMBL/GenBank/DDBJ whole genome shotgun (WGS) entry which is preliminary data.</text>
</comment>
<feature type="non-terminal residue" evidence="1">
    <location>
        <position position="52"/>
    </location>
</feature>
<dbReference type="EMBL" id="JAHRHJ020000008">
    <property type="protein sequence ID" value="KAH9303633.1"/>
    <property type="molecule type" value="Genomic_DNA"/>
</dbReference>
<organism evidence="1 2">
    <name type="scientific">Taxus chinensis</name>
    <name type="common">Chinese yew</name>
    <name type="synonym">Taxus wallichiana var. chinensis</name>
    <dbReference type="NCBI Taxonomy" id="29808"/>
    <lineage>
        <taxon>Eukaryota</taxon>
        <taxon>Viridiplantae</taxon>
        <taxon>Streptophyta</taxon>
        <taxon>Embryophyta</taxon>
        <taxon>Tracheophyta</taxon>
        <taxon>Spermatophyta</taxon>
        <taxon>Pinopsida</taxon>
        <taxon>Pinidae</taxon>
        <taxon>Conifers II</taxon>
        <taxon>Cupressales</taxon>
        <taxon>Taxaceae</taxon>
        <taxon>Taxus</taxon>
    </lineage>
</organism>
<reference evidence="1 2" key="1">
    <citation type="journal article" date="2021" name="Nat. Plants">
        <title>The Taxus genome provides insights into paclitaxel biosynthesis.</title>
        <authorList>
            <person name="Xiong X."/>
            <person name="Gou J."/>
            <person name="Liao Q."/>
            <person name="Li Y."/>
            <person name="Zhou Q."/>
            <person name="Bi G."/>
            <person name="Li C."/>
            <person name="Du R."/>
            <person name="Wang X."/>
            <person name="Sun T."/>
            <person name="Guo L."/>
            <person name="Liang H."/>
            <person name="Lu P."/>
            <person name="Wu Y."/>
            <person name="Zhang Z."/>
            <person name="Ro D.K."/>
            <person name="Shang Y."/>
            <person name="Huang S."/>
            <person name="Yan J."/>
        </authorList>
    </citation>
    <scope>NUCLEOTIDE SEQUENCE [LARGE SCALE GENOMIC DNA]</scope>
    <source>
        <strain evidence="1">Ta-2019</strain>
    </source>
</reference>
<dbReference type="Proteomes" id="UP000824469">
    <property type="component" value="Unassembled WGS sequence"/>
</dbReference>
<proteinExistence type="predicted"/>
<name>A0AA38CVA1_TAXCH</name>
<accession>A0AA38CVA1</accession>
<gene>
    <name evidence="1" type="ORF">KI387_008037</name>
</gene>
<keyword evidence="2" id="KW-1185">Reference proteome</keyword>
<protein>
    <submittedName>
        <fullName evidence="1">Uncharacterized protein</fullName>
    </submittedName>
</protein>
<dbReference type="AlphaFoldDB" id="A0AA38CVA1"/>
<evidence type="ECO:0000313" key="2">
    <source>
        <dbReference type="Proteomes" id="UP000824469"/>
    </source>
</evidence>
<evidence type="ECO:0000313" key="1">
    <source>
        <dbReference type="EMBL" id="KAH9303633.1"/>
    </source>
</evidence>
<feature type="non-terminal residue" evidence="1">
    <location>
        <position position="1"/>
    </location>
</feature>
<sequence length="52" mass="5694">CAVIDSGSVGSYCCAWVFLAGRALFTHKMNNIQHSPDCARPVPGEFYCWARG</sequence>